<comment type="caution">
    <text evidence="2">The sequence shown here is derived from an EMBL/GenBank/DDBJ whole genome shotgun (WGS) entry which is preliminary data.</text>
</comment>
<dbReference type="SUPFAM" id="SSF56672">
    <property type="entry name" value="DNA/RNA polymerases"/>
    <property type="match status" value="1"/>
</dbReference>
<feature type="domain" description="Reverse transcriptase" evidence="1">
    <location>
        <begin position="1"/>
        <end position="82"/>
    </location>
</feature>
<dbReference type="FunFam" id="3.30.70.270:FF:000020">
    <property type="entry name" value="Transposon Tf2-6 polyprotein-like Protein"/>
    <property type="match status" value="1"/>
</dbReference>
<sequence length="241" mass="27250">MPFGLCNAPSTFQATMNTLLQPFPRKFVAVFFDDILVYSVNLQLHLSHLQQVFNKLLEGKFFLKESKCILAQRRLEYLGHIVSVTGVQPDPSKIQAMVDWPTPTSIKALRSFLGLTGFYRKFIKGYAGIATPLTTLLRKNVFLWSPEAQTAFDKLKLAMTQAPTLALPDFSQPFDIETDASGCAMGAVLMQNSHPIALFSQPFCPKLQRSSTYVRELHAITSVVKKWRQYLLGHRFIIFTD</sequence>
<accession>A0A392PH44</accession>
<dbReference type="Pfam" id="PF17919">
    <property type="entry name" value="RT_RNaseH_2"/>
    <property type="match status" value="1"/>
</dbReference>
<dbReference type="Gene3D" id="3.10.20.370">
    <property type="match status" value="1"/>
</dbReference>
<proteinExistence type="predicted"/>
<dbReference type="AlphaFoldDB" id="A0A392PH44"/>
<dbReference type="Pfam" id="PF00078">
    <property type="entry name" value="RVT_1"/>
    <property type="match status" value="1"/>
</dbReference>
<reference evidence="2 3" key="1">
    <citation type="journal article" date="2018" name="Front. Plant Sci.">
        <title>Red Clover (Trifolium pratense) and Zigzag Clover (T. medium) - A Picture of Genomic Similarities and Differences.</title>
        <authorList>
            <person name="Dluhosova J."/>
            <person name="Istvanek J."/>
            <person name="Nedelnik J."/>
            <person name="Repkova J."/>
        </authorList>
    </citation>
    <scope>NUCLEOTIDE SEQUENCE [LARGE SCALE GENOMIC DNA]</scope>
    <source>
        <strain evidence="3">cv. 10/8</strain>
        <tissue evidence="2">Leaf</tissue>
    </source>
</reference>
<organism evidence="2 3">
    <name type="scientific">Trifolium medium</name>
    <dbReference type="NCBI Taxonomy" id="97028"/>
    <lineage>
        <taxon>Eukaryota</taxon>
        <taxon>Viridiplantae</taxon>
        <taxon>Streptophyta</taxon>
        <taxon>Embryophyta</taxon>
        <taxon>Tracheophyta</taxon>
        <taxon>Spermatophyta</taxon>
        <taxon>Magnoliopsida</taxon>
        <taxon>eudicotyledons</taxon>
        <taxon>Gunneridae</taxon>
        <taxon>Pentapetalae</taxon>
        <taxon>rosids</taxon>
        <taxon>fabids</taxon>
        <taxon>Fabales</taxon>
        <taxon>Fabaceae</taxon>
        <taxon>Papilionoideae</taxon>
        <taxon>50 kb inversion clade</taxon>
        <taxon>NPAAA clade</taxon>
        <taxon>Hologalegina</taxon>
        <taxon>IRL clade</taxon>
        <taxon>Trifolieae</taxon>
        <taxon>Trifolium</taxon>
    </lineage>
</organism>
<name>A0A392PH44_9FABA</name>
<protein>
    <recommendedName>
        <fullName evidence="1">Reverse transcriptase domain-containing protein</fullName>
    </recommendedName>
</protein>
<dbReference type="InterPro" id="IPR043128">
    <property type="entry name" value="Rev_trsase/Diguanyl_cyclase"/>
</dbReference>
<dbReference type="InterPro" id="IPR000477">
    <property type="entry name" value="RT_dom"/>
</dbReference>
<evidence type="ECO:0000259" key="1">
    <source>
        <dbReference type="PROSITE" id="PS50878"/>
    </source>
</evidence>
<evidence type="ECO:0000313" key="2">
    <source>
        <dbReference type="EMBL" id="MCI11102.1"/>
    </source>
</evidence>
<keyword evidence="3" id="KW-1185">Reference proteome</keyword>
<feature type="non-terminal residue" evidence="2">
    <location>
        <position position="241"/>
    </location>
</feature>
<dbReference type="EMBL" id="LXQA010078870">
    <property type="protein sequence ID" value="MCI11102.1"/>
    <property type="molecule type" value="Genomic_DNA"/>
</dbReference>
<dbReference type="Proteomes" id="UP000265520">
    <property type="component" value="Unassembled WGS sequence"/>
</dbReference>
<dbReference type="CDD" id="cd01647">
    <property type="entry name" value="RT_LTR"/>
    <property type="match status" value="1"/>
</dbReference>
<dbReference type="InterPro" id="IPR043502">
    <property type="entry name" value="DNA/RNA_pol_sf"/>
</dbReference>
<dbReference type="FunFam" id="3.30.70.270:FF:000003">
    <property type="entry name" value="Transposon Ty3-G Gag-Pol polyprotein"/>
    <property type="match status" value="1"/>
</dbReference>
<dbReference type="Gene3D" id="3.30.70.270">
    <property type="match status" value="2"/>
</dbReference>
<dbReference type="InterPro" id="IPR051320">
    <property type="entry name" value="Viral_Replic_Matur_Polypro"/>
</dbReference>
<dbReference type="PANTHER" id="PTHR33064:SF37">
    <property type="entry name" value="RIBONUCLEASE H"/>
    <property type="match status" value="1"/>
</dbReference>
<evidence type="ECO:0000313" key="3">
    <source>
        <dbReference type="Proteomes" id="UP000265520"/>
    </source>
</evidence>
<dbReference type="PROSITE" id="PS50878">
    <property type="entry name" value="RT_POL"/>
    <property type="match status" value="1"/>
</dbReference>
<dbReference type="PANTHER" id="PTHR33064">
    <property type="entry name" value="POL PROTEIN"/>
    <property type="match status" value="1"/>
</dbReference>
<dbReference type="InterPro" id="IPR041577">
    <property type="entry name" value="RT_RNaseH_2"/>
</dbReference>